<gene>
    <name evidence="7" type="ORF">A3A39_01200</name>
</gene>
<protein>
    <recommendedName>
        <fullName evidence="6">Leucine-binding protein domain-containing protein</fullName>
    </recommendedName>
</protein>
<dbReference type="GO" id="GO:0006865">
    <property type="term" value="P:amino acid transport"/>
    <property type="evidence" value="ECO:0007669"/>
    <property type="project" value="UniProtKB-KW"/>
</dbReference>
<dbReference type="PRINTS" id="PR00337">
    <property type="entry name" value="LEUILEVALBP"/>
</dbReference>
<name>A0A1F6F2B5_9BACT</name>
<organism evidence="7 8">
    <name type="scientific">Candidatus Kaiserbacteria bacterium RIFCSPLOWO2_01_FULL_54_13</name>
    <dbReference type="NCBI Taxonomy" id="1798512"/>
    <lineage>
        <taxon>Bacteria</taxon>
        <taxon>Candidatus Kaiseribacteriota</taxon>
    </lineage>
</organism>
<dbReference type="InterPro" id="IPR028082">
    <property type="entry name" value="Peripla_BP_I"/>
</dbReference>
<dbReference type="Gene3D" id="3.40.50.2300">
    <property type="match status" value="2"/>
</dbReference>
<feature type="transmembrane region" description="Helical" evidence="5">
    <location>
        <begin position="7"/>
        <end position="24"/>
    </location>
</feature>
<keyword evidence="4" id="KW-0029">Amino-acid transport</keyword>
<keyword evidence="5" id="KW-0812">Transmembrane</keyword>
<dbReference type="STRING" id="1798512.A3A39_01200"/>
<dbReference type="InterPro" id="IPR000709">
    <property type="entry name" value="Leu_Ile_Val-bd"/>
</dbReference>
<dbReference type="Pfam" id="PF13458">
    <property type="entry name" value="Peripla_BP_6"/>
    <property type="match status" value="1"/>
</dbReference>
<dbReference type="CDD" id="cd19984">
    <property type="entry name" value="PBP1_ABC_ligand_binding-like"/>
    <property type="match status" value="1"/>
</dbReference>
<dbReference type="AlphaFoldDB" id="A0A1F6F2B5"/>
<keyword evidence="3" id="KW-0732">Signal</keyword>
<feature type="domain" description="Leucine-binding protein" evidence="6">
    <location>
        <begin position="35"/>
        <end position="366"/>
    </location>
</feature>
<reference evidence="7 8" key="1">
    <citation type="journal article" date="2016" name="Nat. Commun.">
        <title>Thousands of microbial genomes shed light on interconnected biogeochemical processes in an aquifer system.</title>
        <authorList>
            <person name="Anantharaman K."/>
            <person name="Brown C.T."/>
            <person name="Hug L.A."/>
            <person name="Sharon I."/>
            <person name="Castelle C.J."/>
            <person name="Probst A.J."/>
            <person name="Thomas B.C."/>
            <person name="Singh A."/>
            <person name="Wilkins M.J."/>
            <person name="Karaoz U."/>
            <person name="Brodie E.L."/>
            <person name="Williams K.H."/>
            <person name="Hubbard S.S."/>
            <person name="Banfield J.F."/>
        </authorList>
    </citation>
    <scope>NUCLEOTIDE SEQUENCE [LARGE SCALE GENOMIC DNA]</scope>
</reference>
<dbReference type="SUPFAM" id="SSF53822">
    <property type="entry name" value="Periplasmic binding protein-like I"/>
    <property type="match status" value="1"/>
</dbReference>
<accession>A0A1F6F2B5</accession>
<evidence type="ECO:0000256" key="5">
    <source>
        <dbReference type="SAM" id="Phobius"/>
    </source>
</evidence>
<evidence type="ECO:0000259" key="6">
    <source>
        <dbReference type="Pfam" id="PF13458"/>
    </source>
</evidence>
<evidence type="ECO:0000256" key="1">
    <source>
        <dbReference type="ARBA" id="ARBA00010062"/>
    </source>
</evidence>
<dbReference type="InterPro" id="IPR028081">
    <property type="entry name" value="Leu-bd"/>
</dbReference>
<evidence type="ECO:0000256" key="3">
    <source>
        <dbReference type="ARBA" id="ARBA00022729"/>
    </source>
</evidence>
<evidence type="ECO:0000313" key="7">
    <source>
        <dbReference type="EMBL" id="OGG79982.1"/>
    </source>
</evidence>
<comment type="similarity">
    <text evidence="1">Belongs to the leucine-binding protein family.</text>
</comment>
<proteinExistence type="inferred from homology"/>
<keyword evidence="2" id="KW-0813">Transport</keyword>
<comment type="caution">
    <text evidence="7">The sequence shown here is derived from an EMBL/GenBank/DDBJ whole genome shotgun (WGS) entry which is preliminary data.</text>
</comment>
<sequence length="373" mass="39504">MNTKSKAVVGIVAVLLLIAGWWILGVQGTPEGKGPIKIGASLPLTGEAASYGEMTKPGIDLAVREINDSGGIEGRPIEIVYEDDKCSSEGGSSAFNKLVAVDKVAAVIGPVCSVAASAALPIAQKSGVPTLIIASAPGLTKIGDYIFRVYPSDSLQGKFAAEYVFNTLGKHAVAILYVKNDWGEGLKDTFNRRFTELGGTVTLSEGIVQGRTDVRTELTKIKASSPQLIYIPLQPDSGVAVAKQAKALGINAPLFGGDFFDTKEFTTPSETAGILFTIGKFNNPEEFKARIKSETGADSAILTPLGYDALKVFAYVIGEAGIDPQAMQRELSDLSYTDGESQPLISFDKDGDLEAAQFEVRVVKSGKSEPFEK</sequence>
<keyword evidence="5" id="KW-0472">Membrane</keyword>
<dbReference type="PANTHER" id="PTHR30483">
    <property type="entry name" value="LEUCINE-SPECIFIC-BINDING PROTEIN"/>
    <property type="match status" value="1"/>
</dbReference>
<dbReference type="PANTHER" id="PTHR30483:SF6">
    <property type="entry name" value="PERIPLASMIC BINDING PROTEIN OF ABC TRANSPORTER FOR NATURAL AMINO ACIDS"/>
    <property type="match status" value="1"/>
</dbReference>
<dbReference type="Proteomes" id="UP000177372">
    <property type="component" value="Unassembled WGS sequence"/>
</dbReference>
<evidence type="ECO:0000256" key="2">
    <source>
        <dbReference type="ARBA" id="ARBA00022448"/>
    </source>
</evidence>
<dbReference type="EMBL" id="MFLZ01000015">
    <property type="protein sequence ID" value="OGG79982.1"/>
    <property type="molecule type" value="Genomic_DNA"/>
</dbReference>
<evidence type="ECO:0000256" key="4">
    <source>
        <dbReference type="ARBA" id="ARBA00022970"/>
    </source>
</evidence>
<dbReference type="InterPro" id="IPR051010">
    <property type="entry name" value="BCAA_transport"/>
</dbReference>
<keyword evidence="5" id="KW-1133">Transmembrane helix</keyword>
<evidence type="ECO:0000313" key="8">
    <source>
        <dbReference type="Proteomes" id="UP000177372"/>
    </source>
</evidence>